<keyword evidence="1" id="KW-0732">Signal</keyword>
<sequence length="236" mass="25273">MMKARSLLLQTTLAGAAVLLAASAQATVLTFDLSPDLPDYGDIPGSYGDNVNASSDAVGSYLTGNGYTPNVTTEYRTWEISSNTVAYNNLDLWHSNYGDLRNVAFSVVNGGHFAEITLVPEPGWAVRLNSFDMAGYSVSDHPGSQVQILDGTSNTILVDYSPVTILGTGGTHSTFTPGLTHNGPISIRFGYNDWNVGIDNINFDQVTAVPEPETYAMLLAGLGLIGFMARRRKQSV</sequence>
<keyword evidence="4" id="KW-1185">Reference proteome</keyword>
<feature type="chain" id="PRO_5011709102" evidence="1">
    <location>
        <begin position="27"/>
        <end position="236"/>
    </location>
</feature>
<dbReference type="NCBIfam" id="NF038126">
    <property type="entry name" value="PEP_CTERM_FxDxF"/>
    <property type="match status" value="1"/>
</dbReference>
<name>A0A1H8MYJ4_9PROT</name>
<dbReference type="RefSeq" id="WP_256206138.1">
    <property type="nucleotide sequence ID" value="NZ_FNOE01000006.1"/>
</dbReference>
<feature type="domain" description="Ice-binding protein C-terminal" evidence="2">
    <location>
        <begin position="208"/>
        <end position="232"/>
    </location>
</feature>
<dbReference type="Proteomes" id="UP000198814">
    <property type="component" value="Unassembled WGS sequence"/>
</dbReference>
<proteinExistence type="predicted"/>
<protein>
    <submittedName>
        <fullName evidence="3">PEP-CTERM protein-sorting domain-containing protein</fullName>
    </submittedName>
</protein>
<accession>A0A1H8MYJ4</accession>
<dbReference type="NCBIfam" id="NF035944">
    <property type="entry name" value="PEPxxWA-CTERM"/>
    <property type="match status" value="1"/>
</dbReference>
<dbReference type="Pfam" id="PF07589">
    <property type="entry name" value="PEP-CTERM"/>
    <property type="match status" value="1"/>
</dbReference>
<reference evidence="4" key="1">
    <citation type="submission" date="2016-10" db="EMBL/GenBank/DDBJ databases">
        <authorList>
            <person name="Varghese N."/>
            <person name="Submissions S."/>
        </authorList>
    </citation>
    <scope>NUCLEOTIDE SEQUENCE [LARGE SCALE GENOMIC DNA]</scope>
    <source>
        <strain evidence="4">Nm76</strain>
    </source>
</reference>
<gene>
    <name evidence="3" type="ORF">SAMN05216333_10673</name>
</gene>
<dbReference type="NCBIfam" id="TIGR02595">
    <property type="entry name" value="PEP_CTERM"/>
    <property type="match status" value="1"/>
</dbReference>
<evidence type="ECO:0000259" key="2">
    <source>
        <dbReference type="Pfam" id="PF07589"/>
    </source>
</evidence>
<dbReference type="EMBL" id="FODO01000006">
    <property type="protein sequence ID" value="SEO22336.1"/>
    <property type="molecule type" value="Genomic_DNA"/>
</dbReference>
<dbReference type="AlphaFoldDB" id="A0A1H8MYJ4"/>
<feature type="signal peptide" evidence="1">
    <location>
        <begin position="1"/>
        <end position="26"/>
    </location>
</feature>
<evidence type="ECO:0000313" key="3">
    <source>
        <dbReference type="EMBL" id="SEO22336.1"/>
    </source>
</evidence>
<evidence type="ECO:0000256" key="1">
    <source>
        <dbReference type="SAM" id="SignalP"/>
    </source>
</evidence>
<organism evidence="3 4">
    <name type="scientific">Nitrosomonas oligotropha</name>
    <dbReference type="NCBI Taxonomy" id="42354"/>
    <lineage>
        <taxon>Bacteria</taxon>
        <taxon>Pseudomonadati</taxon>
        <taxon>Pseudomonadota</taxon>
        <taxon>Betaproteobacteria</taxon>
        <taxon>Nitrosomonadales</taxon>
        <taxon>Nitrosomonadaceae</taxon>
        <taxon>Nitrosomonas</taxon>
    </lineage>
</organism>
<dbReference type="InterPro" id="IPR013424">
    <property type="entry name" value="Ice-binding_C"/>
</dbReference>
<evidence type="ECO:0000313" key="4">
    <source>
        <dbReference type="Proteomes" id="UP000198814"/>
    </source>
</evidence>